<dbReference type="Proteomes" id="UP001293254">
    <property type="component" value="Unassembled WGS sequence"/>
</dbReference>
<dbReference type="PANTHER" id="PTHR33116">
    <property type="entry name" value="REVERSE TRANSCRIPTASE ZINC-BINDING DOMAIN-CONTAINING PROTEIN-RELATED-RELATED"/>
    <property type="match status" value="1"/>
</dbReference>
<sequence>MECLQKFRNVPGLVVNTAKSDIFTAGIQNNELDSILARTKFSRGEMPVRYLGIPLSAKQLSIADFSLLVDRIENCICKWRTKFFSFTGRLELIRSVIQGVECFWPSLPTSSDGGNLPSKEEGGLGIRHIQSWNVALLARVLWNIHRKADTMWVQWINDVYLRGISIWDWQPNKGDSPLLQRLVEIHNRVVIAFGSSKAAIQRMAGWSDIQGLETSKAYEYFS</sequence>
<comment type="caution">
    <text evidence="1">The sequence shown here is derived from an EMBL/GenBank/DDBJ whole genome shotgun (WGS) entry which is preliminary data.</text>
</comment>
<organism evidence="1 2">
    <name type="scientific">Sesamum alatum</name>
    <dbReference type="NCBI Taxonomy" id="300844"/>
    <lineage>
        <taxon>Eukaryota</taxon>
        <taxon>Viridiplantae</taxon>
        <taxon>Streptophyta</taxon>
        <taxon>Embryophyta</taxon>
        <taxon>Tracheophyta</taxon>
        <taxon>Spermatophyta</taxon>
        <taxon>Magnoliopsida</taxon>
        <taxon>eudicotyledons</taxon>
        <taxon>Gunneridae</taxon>
        <taxon>Pentapetalae</taxon>
        <taxon>asterids</taxon>
        <taxon>lamiids</taxon>
        <taxon>Lamiales</taxon>
        <taxon>Pedaliaceae</taxon>
        <taxon>Sesamum</taxon>
    </lineage>
</organism>
<dbReference type="EMBL" id="JACGWO010000004">
    <property type="protein sequence ID" value="KAK4428248.1"/>
    <property type="molecule type" value="Genomic_DNA"/>
</dbReference>
<dbReference type="AlphaFoldDB" id="A0AAE1YEQ9"/>
<reference evidence="1" key="1">
    <citation type="submission" date="2020-06" db="EMBL/GenBank/DDBJ databases">
        <authorList>
            <person name="Li T."/>
            <person name="Hu X."/>
            <person name="Zhang T."/>
            <person name="Song X."/>
            <person name="Zhang H."/>
            <person name="Dai N."/>
            <person name="Sheng W."/>
            <person name="Hou X."/>
            <person name="Wei L."/>
        </authorList>
    </citation>
    <scope>NUCLEOTIDE SEQUENCE</scope>
    <source>
        <strain evidence="1">3651</strain>
        <tissue evidence="1">Leaf</tissue>
    </source>
</reference>
<keyword evidence="2" id="KW-1185">Reference proteome</keyword>
<name>A0AAE1YEQ9_9LAMI</name>
<evidence type="ECO:0000313" key="2">
    <source>
        <dbReference type="Proteomes" id="UP001293254"/>
    </source>
</evidence>
<evidence type="ECO:0008006" key="3">
    <source>
        <dbReference type="Google" id="ProtNLM"/>
    </source>
</evidence>
<reference evidence="1" key="2">
    <citation type="journal article" date="2024" name="Plant">
        <title>Genomic evolution and insights into agronomic trait innovations of Sesamum species.</title>
        <authorList>
            <person name="Miao H."/>
            <person name="Wang L."/>
            <person name="Qu L."/>
            <person name="Liu H."/>
            <person name="Sun Y."/>
            <person name="Le M."/>
            <person name="Wang Q."/>
            <person name="Wei S."/>
            <person name="Zheng Y."/>
            <person name="Lin W."/>
            <person name="Duan Y."/>
            <person name="Cao H."/>
            <person name="Xiong S."/>
            <person name="Wang X."/>
            <person name="Wei L."/>
            <person name="Li C."/>
            <person name="Ma Q."/>
            <person name="Ju M."/>
            <person name="Zhao R."/>
            <person name="Li G."/>
            <person name="Mu C."/>
            <person name="Tian Q."/>
            <person name="Mei H."/>
            <person name="Zhang T."/>
            <person name="Gao T."/>
            <person name="Zhang H."/>
        </authorList>
    </citation>
    <scope>NUCLEOTIDE SEQUENCE</scope>
    <source>
        <strain evidence="1">3651</strain>
    </source>
</reference>
<evidence type="ECO:0000313" key="1">
    <source>
        <dbReference type="EMBL" id="KAK4428248.1"/>
    </source>
</evidence>
<accession>A0AAE1YEQ9</accession>
<gene>
    <name evidence="1" type="ORF">Salat_1124400</name>
</gene>
<dbReference type="PANTHER" id="PTHR33116:SF84">
    <property type="entry name" value="RNA-DIRECTED DNA POLYMERASE"/>
    <property type="match status" value="1"/>
</dbReference>
<proteinExistence type="predicted"/>
<protein>
    <recommendedName>
        <fullName evidence="3">Reverse transcriptase</fullName>
    </recommendedName>
</protein>